<evidence type="ECO:0000256" key="6">
    <source>
        <dbReference type="RuleBase" id="RU363034"/>
    </source>
</evidence>
<keyword evidence="3 6" id="KW-0378">Hydrolase</keyword>
<dbReference type="SUPFAM" id="SSF50494">
    <property type="entry name" value="Trypsin-like serine proteases"/>
    <property type="match status" value="2"/>
</dbReference>
<comment type="subcellular location">
    <subcellularLocation>
        <location evidence="1">Secreted</location>
        <location evidence="1">Extracellular space</location>
    </subcellularLocation>
</comment>
<feature type="domain" description="Peptidase S1" evidence="8">
    <location>
        <begin position="49"/>
        <end position="282"/>
    </location>
</feature>
<feature type="domain" description="Peptidase S1" evidence="8">
    <location>
        <begin position="314"/>
        <end position="550"/>
    </location>
</feature>
<dbReference type="GO" id="GO:0004252">
    <property type="term" value="F:serine-type endopeptidase activity"/>
    <property type="evidence" value="ECO:0007669"/>
    <property type="project" value="InterPro"/>
</dbReference>
<evidence type="ECO:0000313" key="11">
    <source>
        <dbReference type="Proteomes" id="UP000494106"/>
    </source>
</evidence>
<evidence type="ECO:0000256" key="1">
    <source>
        <dbReference type="ARBA" id="ARBA00004239"/>
    </source>
</evidence>
<dbReference type="PROSITE" id="PS00134">
    <property type="entry name" value="TRYPSIN_HIS"/>
    <property type="match status" value="2"/>
</dbReference>
<dbReference type="Proteomes" id="UP000494256">
    <property type="component" value="Unassembled WGS sequence"/>
</dbReference>
<dbReference type="Pfam" id="PF00089">
    <property type="entry name" value="Trypsin"/>
    <property type="match status" value="2"/>
</dbReference>
<dbReference type="CDD" id="cd00190">
    <property type="entry name" value="Tryp_SPc"/>
    <property type="match status" value="2"/>
</dbReference>
<evidence type="ECO:0000256" key="5">
    <source>
        <dbReference type="ARBA" id="ARBA00023157"/>
    </source>
</evidence>
<gene>
    <name evidence="10" type="ORF">APLA_LOCUS14472</name>
    <name evidence="9" type="ORF">APLA_LOCUS9802</name>
</gene>
<comment type="caution">
    <text evidence="9">The sequence shown here is derived from an EMBL/GenBank/DDBJ whole genome shotgun (WGS) entry which is preliminary data.</text>
</comment>
<keyword evidence="4 6" id="KW-0720">Serine protease</keyword>
<dbReference type="PROSITE" id="PS50240">
    <property type="entry name" value="TRYPSIN_DOM"/>
    <property type="match status" value="2"/>
</dbReference>
<evidence type="ECO:0000256" key="2">
    <source>
        <dbReference type="ARBA" id="ARBA00022670"/>
    </source>
</evidence>
<feature type="signal peptide" evidence="7">
    <location>
        <begin position="1"/>
        <end position="19"/>
    </location>
</feature>
<keyword evidence="11" id="KW-1185">Reference proteome</keyword>
<dbReference type="InterPro" id="IPR001314">
    <property type="entry name" value="Peptidase_S1A"/>
</dbReference>
<evidence type="ECO:0000259" key="8">
    <source>
        <dbReference type="PROSITE" id="PS50240"/>
    </source>
</evidence>
<sequence>MYRALSLLCLALFIQNSFGAFEDRPTYGYHLRYGVPKAWKLKTAESVRIIGGSPVKTADLIPHQAGIITTLTTGWTSICGGSLISTTRVLTAAHCWFDGQSQARLFTVILGSLTIFSGGTRIETTNVRVHPEWRTNMLHDIAVVVIRQVTLTNNIKLISLPTASEANLNFVGVTGTISGFGKTSNAQASFPPTTALHHTTVTVITNEICQRNFPIKIESSHICTGGDNGRGSCDGDSGGPLTVTQNGRNILVGVVSFGHSDGCEARRPSVFTRVASYISWIHFGAFEDRPTYGYHLRYGVSKAWQMKMAEGLRVIGGSPVNTAAAIPHQAGIITTLITGWTSICGGSLISTTRILTAAHCWWDGQSQARLFTVVLGSLTIFSGGTRIETSNVRVHPEWRTNMLHDIAVVIIRQVTISNNIQTIPLPTINEVNLSFVGATGTISGFGKTSDAQSGFPPTTALHHTTVTVIANEICQRNFPILIHGSHICTGGENGRGSCDGDSGGPLTVIHNHRSILVGVVSFGHSDGCEARRPSVFTRVSAYIGWIQSLL</sequence>
<dbReference type="EMBL" id="CADEBD010000393">
    <property type="protein sequence ID" value="CAB3253879.1"/>
    <property type="molecule type" value="Genomic_DNA"/>
</dbReference>
<dbReference type="InterPro" id="IPR001254">
    <property type="entry name" value="Trypsin_dom"/>
</dbReference>
<dbReference type="Gene3D" id="2.40.10.10">
    <property type="entry name" value="Trypsin-like serine proteases"/>
    <property type="match status" value="4"/>
</dbReference>
<evidence type="ECO:0000256" key="4">
    <source>
        <dbReference type="ARBA" id="ARBA00022825"/>
    </source>
</evidence>
<evidence type="ECO:0000313" key="10">
    <source>
        <dbReference type="EMBL" id="CAB3253879.1"/>
    </source>
</evidence>
<dbReference type="InterPro" id="IPR033116">
    <property type="entry name" value="TRYPSIN_SER"/>
</dbReference>
<dbReference type="PANTHER" id="PTHR24260:SF136">
    <property type="entry name" value="GH08193P-RELATED"/>
    <property type="match status" value="1"/>
</dbReference>
<keyword evidence="2 6" id="KW-0645">Protease</keyword>
<accession>A0A8S1AEL3</accession>
<keyword evidence="5" id="KW-1015">Disulfide bond</keyword>
<organism evidence="9 11">
    <name type="scientific">Arctia plantaginis</name>
    <name type="common">Wood tiger moth</name>
    <name type="synonym">Phalaena plantaginis</name>
    <dbReference type="NCBI Taxonomy" id="874455"/>
    <lineage>
        <taxon>Eukaryota</taxon>
        <taxon>Metazoa</taxon>
        <taxon>Ecdysozoa</taxon>
        <taxon>Arthropoda</taxon>
        <taxon>Hexapoda</taxon>
        <taxon>Insecta</taxon>
        <taxon>Pterygota</taxon>
        <taxon>Neoptera</taxon>
        <taxon>Endopterygota</taxon>
        <taxon>Lepidoptera</taxon>
        <taxon>Glossata</taxon>
        <taxon>Ditrysia</taxon>
        <taxon>Noctuoidea</taxon>
        <taxon>Erebidae</taxon>
        <taxon>Arctiinae</taxon>
        <taxon>Arctia</taxon>
    </lineage>
</organism>
<evidence type="ECO:0000256" key="7">
    <source>
        <dbReference type="SAM" id="SignalP"/>
    </source>
</evidence>
<reference evidence="11 12" key="1">
    <citation type="submission" date="2020-04" db="EMBL/GenBank/DDBJ databases">
        <authorList>
            <person name="Wallbank WR R."/>
            <person name="Pardo Diaz C."/>
            <person name="Kozak K."/>
            <person name="Martin S."/>
            <person name="Jiggins C."/>
            <person name="Moest M."/>
            <person name="Warren A I."/>
            <person name="Byers J.R.P. K."/>
            <person name="Montejo-Kovacevich G."/>
            <person name="Yen C E."/>
        </authorList>
    </citation>
    <scope>NUCLEOTIDE SEQUENCE [LARGE SCALE GENOMIC DNA]</scope>
</reference>
<evidence type="ECO:0000256" key="3">
    <source>
        <dbReference type="ARBA" id="ARBA00022801"/>
    </source>
</evidence>
<protein>
    <recommendedName>
        <fullName evidence="8">Peptidase S1 domain-containing protein</fullName>
    </recommendedName>
</protein>
<dbReference type="PROSITE" id="PS00135">
    <property type="entry name" value="TRYPSIN_SER"/>
    <property type="match status" value="2"/>
</dbReference>
<evidence type="ECO:0000313" key="9">
    <source>
        <dbReference type="EMBL" id="CAB3244129.1"/>
    </source>
</evidence>
<dbReference type="InterPro" id="IPR051333">
    <property type="entry name" value="CLIP_Serine_Protease"/>
</dbReference>
<proteinExistence type="predicted"/>
<dbReference type="SMART" id="SM00020">
    <property type="entry name" value="Tryp_SPc"/>
    <property type="match status" value="2"/>
</dbReference>
<dbReference type="GO" id="GO:0005576">
    <property type="term" value="C:extracellular region"/>
    <property type="evidence" value="ECO:0007669"/>
    <property type="project" value="UniProtKB-SubCell"/>
</dbReference>
<keyword evidence="7" id="KW-0732">Signal</keyword>
<dbReference type="AlphaFoldDB" id="A0A8S1AEL3"/>
<dbReference type="PANTHER" id="PTHR24260">
    <property type="match status" value="1"/>
</dbReference>
<dbReference type="InterPro" id="IPR009003">
    <property type="entry name" value="Peptidase_S1_PA"/>
</dbReference>
<dbReference type="Proteomes" id="UP000494106">
    <property type="component" value="Unassembled WGS sequence"/>
</dbReference>
<feature type="chain" id="PRO_5036434346" description="Peptidase S1 domain-containing protein" evidence="7">
    <location>
        <begin position="20"/>
        <end position="550"/>
    </location>
</feature>
<dbReference type="PRINTS" id="PR00722">
    <property type="entry name" value="CHYMOTRYPSIN"/>
</dbReference>
<dbReference type="GO" id="GO:0006508">
    <property type="term" value="P:proteolysis"/>
    <property type="evidence" value="ECO:0007669"/>
    <property type="project" value="UniProtKB-KW"/>
</dbReference>
<evidence type="ECO:0000313" key="12">
    <source>
        <dbReference type="Proteomes" id="UP000494256"/>
    </source>
</evidence>
<dbReference type="InterPro" id="IPR018114">
    <property type="entry name" value="TRYPSIN_HIS"/>
</dbReference>
<dbReference type="EMBL" id="CADEBC010000520">
    <property type="protein sequence ID" value="CAB3244129.1"/>
    <property type="molecule type" value="Genomic_DNA"/>
</dbReference>
<dbReference type="OrthoDB" id="5565075at2759"/>
<dbReference type="FunFam" id="2.40.10.10:FF:000036">
    <property type="entry name" value="Trypsin beta"/>
    <property type="match status" value="1"/>
</dbReference>
<name>A0A8S1AEL3_ARCPL</name>
<dbReference type="InterPro" id="IPR043504">
    <property type="entry name" value="Peptidase_S1_PA_chymotrypsin"/>
</dbReference>